<comment type="caution">
    <text evidence="3">The sequence shown here is derived from an EMBL/GenBank/DDBJ whole genome shotgun (WGS) entry which is preliminary data.</text>
</comment>
<accession>A0A5D6WAN2</accession>
<dbReference type="PANTHER" id="PTHR31377">
    <property type="entry name" value="AGMATINE DEIMINASE-RELATED"/>
    <property type="match status" value="1"/>
</dbReference>
<dbReference type="OrthoDB" id="9808013at2"/>
<dbReference type="NCBIfam" id="NF010070">
    <property type="entry name" value="PRK13551.1"/>
    <property type="match status" value="1"/>
</dbReference>
<comment type="catalytic activity">
    <reaction evidence="2">
        <text>agmatine + H2O = N-carbamoylputrescine + NH4(+)</text>
        <dbReference type="Rhea" id="RHEA:18037"/>
        <dbReference type="ChEBI" id="CHEBI:15377"/>
        <dbReference type="ChEBI" id="CHEBI:28938"/>
        <dbReference type="ChEBI" id="CHEBI:58145"/>
        <dbReference type="ChEBI" id="CHEBI:58318"/>
        <dbReference type="EC" id="3.5.3.12"/>
    </reaction>
</comment>
<dbReference type="Gene3D" id="3.75.10.10">
    <property type="entry name" value="L-arginine/glycine Amidinotransferase, Chain A"/>
    <property type="match status" value="1"/>
</dbReference>
<dbReference type="InterPro" id="IPR017754">
    <property type="entry name" value="Agmatine_deiminase"/>
</dbReference>
<dbReference type="Proteomes" id="UP000323646">
    <property type="component" value="Unassembled WGS sequence"/>
</dbReference>
<dbReference type="InterPro" id="IPR007466">
    <property type="entry name" value="Peptidyl-Arg-deiminase_porph"/>
</dbReference>
<evidence type="ECO:0000313" key="4">
    <source>
        <dbReference type="Proteomes" id="UP000323646"/>
    </source>
</evidence>
<dbReference type="PANTHER" id="PTHR31377:SF0">
    <property type="entry name" value="AGMATINE DEIMINASE-RELATED"/>
    <property type="match status" value="1"/>
</dbReference>
<evidence type="ECO:0000256" key="2">
    <source>
        <dbReference type="HAMAP-Rule" id="MF_01841"/>
    </source>
</evidence>
<dbReference type="GO" id="GO:0047632">
    <property type="term" value="F:agmatine deiminase activity"/>
    <property type="evidence" value="ECO:0007669"/>
    <property type="project" value="UniProtKB-UniRule"/>
</dbReference>
<feature type="active site" description="Amidino-cysteine intermediate" evidence="2">
    <location>
        <position position="371"/>
    </location>
</feature>
<dbReference type="EMBL" id="VTOY01000001">
    <property type="protein sequence ID" value="TYZ24870.1"/>
    <property type="molecule type" value="Genomic_DNA"/>
</dbReference>
<dbReference type="Pfam" id="PF04371">
    <property type="entry name" value="PAD_porph"/>
    <property type="match status" value="1"/>
</dbReference>
<dbReference type="NCBIfam" id="TIGR03380">
    <property type="entry name" value="agmatine_aguA"/>
    <property type="match status" value="1"/>
</dbReference>
<keyword evidence="1 2" id="KW-0378">Hydrolase</keyword>
<proteinExistence type="inferred from homology"/>
<reference evidence="3 4" key="1">
    <citation type="submission" date="2019-08" db="EMBL/GenBank/DDBJ databases">
        <title>Selenomonas sp. mPRGC5 and Selenomonas sp. mPRGC8 isolated from ruminal fluid of dairy goat (Capra hircus).</title>
        <authorList>
            <person name="Poothong S."/>
            <person name="Nuengjamnong C."/>
            <person name="Tanasupawat S."/>
        </authorList>
    </citation>
    <scope>NUCLEOTIDE SEQUENCE [LARGE SCALE GENOMIC DNA]</scope>
    <source>
        <strain evidence="4">mPRGC5</strain>
    </source>
</reference>
<dbReference type="EC" id="3.5.3.12" evidence="2"/>
<dbReference type="SUPFAM" id="SSF55909">
    <property type="entry name" value="Pentein"/>
    <property type="match status" value="1"/>
</dbReference>
<comment type="similarity">
    <text evidence="2">Belongs to the agmatine deiminase family.</text>
</comment>
<keyword evidence="4" id="KW-1185">Reference proteome</keyword>
<dbReference type="GO" id="GO:0004668">
    <property type="term" value="F:protein-arginine deiminase activity"/>
    <property type="evidence" value="ECO:0007669"/>
    <property type="project" value="InterPro"/>
</dbReference>
<organism evidence="3 4">
    <name type="scientific">Selenomonas ruminis</name>
    <dbReference type="NCBI Taxonomy" id="2593411"/>
    <lineage>
        <taxon>Bacteria</taxon>
        <taxon>Bacillati</taxon>
        <taxon>Bacillota</taxon>
        <taxon>Negativicutes</taxon>
        <taxon>Selenomonadales</taxon>
        <taxon>Selenomonadaceae</taxon>
        <taxon>Selenomonas</taxon>
    </lineage>
</organism>
<evidence type="ECO:0000313" key="3">
    <source>
        <dbReference type="EMBL" id="TYZ24870.1"/>
    </source>
</evidence>
<dbReference type="HAMAP" id="MF_01841">
    <property type="entry name" value="Agmatine_deimin"/>
    <property type="match status" value="1"/>
</dbReference>
<name>A0A5D6WAN2_9FIRM</name>
<gene>
    <name evidence="2 3" type="primary">aguA</name>
    <name evidence="3" type="ORF">FZ040_02190</name>
</gene>
<protein>
    <recommendedName>
        <fullName evidence="2">Putative agmatine deiminase</fullName>
        <ecNumber evidence="2">3.5.3.12</ecNumber>
    </recommendedName>
    <alternativeName>
        <fullName evidence="2">Agmatine iminohydrolase</fullName>
    </alternativeName>
</protein>
<dbReference type="AlphaFoldDB" id="A0A5D6WAN2"/>
<evidence type="ECO:0000256" key="1">
    <source>
        <dbReference type="ARBA" id="ARBA00022801"/>
    </source>
</evidence>
<sequence length="379" mass="41827">MRISREGCRDMLIKNTTPVDDGFYMPAEFAPHLGTFLIWPVRPGSWTNGGREVQPVFVRLIEEIAAVEELYLLVDETHRVQAEAMLSHLPQEHIHYLAIPTDDAWARDMGPTYVVDDKGSRCGVNWRFNAWGGAVDGLYPDFARDDAAAPLMADALGDECYDASDFVLEGGSIHVDGEGTAVVTEACLLSAGRNPQLSKAQIEQKLKDYLGVTKVIWLPRGIYNDETNEHVDNVFAFIRPGEVVLAWTDDEKDPQYALSQEDFAVLERETDAKGRKFVVHKLPIPAQPVCITAEEAASFAFVDGEDMREPGERLAASYVNFYICNGKVIVPQFGDAMDAEALRILGECFPARKVVGLPARAVIVGGGNFHCLTQQIPAV</sequence>
<dbReference type="GO" id="GO:0009446">
    <property type="term" value="P:putrescine biosynthetic process"/>
    <property type="evidence" value="ECO:0007669"/>
    <property type="project" value="InterPro"/>
</dbReference>